<dbReference type="EMBL" id="CADCTK010000109">
    <property type="protein sequence ID" value="CAA9218878.1"/>
    <property type="molecule type" value="Genomic_DNA"/>
</dbReference>
<feature type="transmembrane region" description="Helical" evidence="1">
    <location>
        <begin position="7"/>
        <end position="28"/>
    </location>
</feature>
<keyword evidence="1" id="KW-0812">Transmembrane</keyword>
<proteinExistence type="predicted"/>
<evidence type="ECO:0000256" key="1">
    <source>
        <dbReference type="SAM" id="Phobius"/>
    </source>
</evidence>
<organism evidence="2">
    <name type="scientific">uncultured Chloroflexia bacterium</name>
    <dbReference type="NCBI Taxonomy" id="1672391"/>
    <lineage>
        <taxon>Bacteria</taxon>
        <taxon>Bacillati</taxon>
        <taxon>Chloroflexota</taxon>
        <taxon>Chloroflexia</taxon>
        <taxon>environmental samples</taxon>
    </lineage>
</organism>
<protein>
    <submittedName>
        <fullName evidence="2">Uncharacterized protein</fullName>
    </submittedName>
</protein>
<reference evidence="2" key="1">
    <citation type="submission" date="2020-02" db="EMBL/GenBank/DDBJ databases">
        <authorList>
            <person name="Meier V. D."/>
        </authorList>
    </citation>
    <scope>NUCLEOTIDE SEQUENCE</scope>
    <source>
        <strain evidence="2">AVDCRST_MAG26</strain>
    </source>
</reference>
<keyword evidence="1" id="KW-1133">Transmembrane helix</keyword>
<dbReference type="AlphaFoldDB" id="A0A6J4HBL1"/>
<sequence length="302" mass="32239">MRRAHVDWRFLAGSLAGALFVVPPLLLLPLWRESILSGLTTLMLMLLGLERARGRRRVVRLAAQLRSLTSLEKIEIPDSTSAGALDQALNDAIQRAREQALTGKLAPQPIPRREALQLLSEGDGTPRSVAVLALGLRDQDQAGVSPETMEHLREIAGTVVEVAERRSALLQMQGSSTFALIFAAFAQEPAARSAKAALDAAAELFAAHPALHFGLSSGTGMPCTLPGAGYTVIGSPLEEAIRLHRLAATWNEYRLLCPEPVALLLRPHAAGSRTSLQLTSSHAPSLPVYSLDVVPEAIALGA</sequence>
<keyword evidence="1" id="KW-0472">Membrane</keyword>
<accession>A0A6J4HBL1</accession>
<name>A0A6J4HBL1_9CHLR</name>
<gene>
    <name evidence="2" type="ORF">AVDCRST_MAG26-442</name>
</gene>
<evidence type="ECO:0000313" key="2">
    <source>
        <dbReference type="EMBL" id="CAA9218878.1"/>
    </source>
</evidence>